<feature type="transmembrane region" description="Helical" evidence="1">
    <location>
        <begin position="75"/>
        <end position="95"/>
    </location>
</feature>
<feature type="transmembrane region" description="Helical" evidence="1">
    <location>
        <begin position="50"/>
        <end position="68"/>
    </location>
</feature>
<evidence type="ECO:0000256" key="1">
    <source>
        <dbReference type="SAM" id="Phobius"/>
    </source>
</evidence>
<keyword evidence="1" id="KW-0472">Membrane</keyword>
<comment type="caution">
    <text evidence="2">The sequence shown here is derived from an EMBL/GenBank/DDBJ whole genome shotgun (WGS) entry which is preliminary data.</text>
</comment>
<evidence type="ECO:0000313" key="3">
    <source>
        <dbReference type="Proteomes" id="UP000017820"/>
    </source>
</evidence>
<gene>
    <name evidence="2" type="ORF">PL2TA16_01221</name>
</gene>
<sequence>MTQEKLDIRFKSLKRYKLSYSLLVVTLVLNLISLVLFMNVSDNFTDLTDYIKAGSMAFFTVLYAYFIYSWKNKPFFIITPLLVMSLLQILTVKWQQWSFGLNPFSVIGLSLNFDMVTISVNLLAIIMVGLAWHCRSFAK</sequence>
<reference evidence="2 3" key="1">
    <citation type="submission" date="2013-07" db="EMBL/GenBank/DDBJ databases">
        <title>Draft genome sequence of Pseudoalteromonas luteoviolacea 2ta16.</title>
        <authorList>
            <person name="Allen E.E."/>
            <person name="Azam F."/>
            <person name="Podell S."/>
        </authorList>
    </citation>
    <scope>NUCLEOTIDE SEQUENCE [LARGE SCALE GENOMIC DNA]</scope>
    <source>
        <strain evidence="2 3">2ta16</strain>
    </source>
</reference>
<accession>V4HJ58</accession>
<organism evidence="2 3">
    <name type="scientific">Pseudoalteromonas luteoviolacea (strain 2ta16)</name>
    <dbReference type="NCBI Taxonomy" id="1353533"/>
    <lineage>
        <taxon>Bacteria</taxon>
        <taxon>Pseudomonadati</taxon>
        <taxon>Pseudomonadota</taxon>
        <taxon>Gammaproteobacteria</taxon>
        <taxon>Alteromonadales</taxon>
        <taxon>Pseudoalteromonadaceae</taxon>
        <taxon>Pseudoalteromonas</taxon>
    </lineage>
</organism>
<protein>
    <submittedName>
        <fullName evidence="2">Uncharacterized protein</fullName>
    </submittedName>
</protein>
<keyword evidence="1" id="KW-0812">Transmembrane</keyword>
<dbReference type="PATRIC" id="fig|1353533.3.peg.4640"/>
<proteinExistence type="predicted"/>
<feature type="transmembrane region" description="Helical" evidence="1">
    <location>
        <begin position="20"/>
        <end position="38"/>
    </location>
</feature>
<dbReference type="Proteomes" id="UP000017820">
    <property type="component" value="Unassembled WGS sequence"/>
</dbReference>
<name>V4HJ58_PSEL2</name>
<dbReference type="EMBL" id="AUSV01000133">
    <property type="protein sequence ID" value="ESP90830.1"/>
    <property type="molecule type" value="Genomic_DNA"/>
</dbReference>
<feature type="transmembrane region" description="Helical" evidence="1">
    <location>
        <begin position="115"/>
        <end position="134"/>
    </location>
</feature>
<dbReference type="AlphaFoldDB" id="V4HJ58"/>
<keyword evidence="1" id="KW-1133">Transmembrane helix</keyword>
<evidence type="ECO:0000313" key="2">
    <source>
        <dbReference type="EMBL" id="ESP90830.1"/>
    </source>
</evidence>